<comment type="caution">
    <text evidence="1">The sequence shown here is derived from an EMBL/GenBank/DDBJ whole genome shotgun (WGS) entry which is preliminary data.</text>
</comment>
<feature type="non-terminal residue" evidence="1">
    <location>
        <position position="1"/>
    </location>
</feature>
<evidence type="ECO:0008006" key="2">
    <source>
        <dbReference type="Google" id="ProtNLM"/>
    </source>
</evidence>
<protein>
    <recommendedName>
        <fullName evidence="2">Macrolide ABC transporter ATP-binding protein</fullName>
    </recommendedName>
</protein>
<evidence type="ECO:0000313" key="1">
    <source>
        <dbReference type="EMBL" id="KKL28585.1"/>
    </source>
</evidence>
<sequence>ELLRSLRDANRTVIIATHDEAIAAKADIILEMRDGRLLAG</sequence>
<dbReference type="EMBL" id="LAZR01035042">
    <property type="protein sequence ID" value="KKL28585.1"/>
    <property type="molecule type" value="Genomic_DNA"/>
</dbReference>
<reference evidence="1" key="1">
    <citation type="journal article" date="2015" name="Nature">
        <title>Complex archaea that bridge the gap between prokaryotes and eukaryotes.</title>
        <authorList>
            <person name="Spang A."/>
            <person name="Saw J.H."/>
            <person name="Jorgensen S.L."/>
            <person name="Zaremba-Niedzwiedzka K."/>
            <person name="Martijn J."/>
            <person name="Lind A.E."/>
            <person name="van Eijk R."/>
            <person name="Schleper C."/>
            <person name="Guy L."/>
            <person name="Ettema T.J."/>
        </authorList>
    </citation>
    <scope>NUCLEOTIDE SEQUENCE</scope>
</reference>
<proteinExistence type="predicted"/>
<dbReference type="SUPFAM" id="SSF52540">
    <property type="entry name" value="P-loop containing nucleoside triphosphate hydrolases"/>
    <property type="match status" value="1"/>
</dbReference>
<dbReference type="AlphaFoldDB" id="A0A0F9C302"/>
<organism evidence="1">
    <name type="scientific">marine sediment metagenome</name>
    <dbReference type="NCBI Taxonomy" id="412755"/>
    <lineage>
        <taxon>unclassified sequences</taxon>
        <taxon>metagenomes</taxon>
        <taxon>ecological metagenomes</taxon>
    </lineage>
</organism>
<name>A0A0F9C302_9ZZZZ</name>
<gene>
    <name evidence="1" type="ORF">LCGC14_2373640</name>
</gene>
<dbReference type="Gene3D" id="3.40.50.300">
    <property type="entry name" value="P-loop containing nucleotide triphosphate hydrolases"/>
    <property type="match status" value="1"/>
</dbReference>
<dbReference type="InterPro" id="IPR027417">
    <property type="entry name" value="P-loop_NTPase"/>
</dbReference>
<accession>A0A0F9C302</accession>